<evidence type="ECO:0000256" key="1">
    <source>
        <dbReference type="SAM" id="MobiDB-lite"/>
    </source>
</evidence>
<protein>
    <submittedName>
        <fullName evidence="2">Os04g0298550 protein</fullName>
    </submittedName>
</protein>
<dbReference type="PaxDb" id="39947-A0A0N7KIS8"/>
<accession>A0A0N7KIS8</accession>
<dbReference type="EMBL" id="AP014960">
    <property type="protein sequence ID" value="BAS88457.1"/>
    <property type="molecule type" value="Genomic_DNA"/>
</dbReference>
<proteinExistence type="predicted"/>
<feature type="compositionally biased region" description="Basic and acidic residues" evidence="1">
    <location>
        <begin position="71"/>
        <end position="82"/>
    </location>
</feature>
<reference evidence="2 3" key="3">
    <citation type="journal article" date="2013" name="Rice">
        <title>Improvement of the Oryza sativa Nipponbare reference genome using next generation sequence and optical map data.</title>
        <authorList>
            <person name="Kawahara Y."/>
            <person name="de la Bastide M."/>
            <person name="Hamilton J.P."/>
            <person name="Kanamori H."/>
            <person name="McCombie W.R."/>
            <person name="Ouyang S."/>
            <person name="Schwartz D.C."/>
            <person name="Tanaka T."/>
            <person name="Wu J."/>
            <person name="Zhou S."/>
            <person name="Childs K.L."/>
            <person name="Davidson R.M."/>
            <person name="Lin H."/>
            <person name="Quesada-Ocampo L."/>
            <person name="Vaillancourt B."/>
            <person name="Sakai H."/>
            <person name="Lee S.S."/>
            <person name="Kim J."/>
            <person name="Numa H."/>
            <person name="Itoh T."/>
            <person name="Buell C.R."/>
            <person name="Matsumoto T."/>
        </authorList>
    </citation>
    <scope>NUCLEOTIDE SEQUENCE [LARGE SCALE GENOMIC DNA]</scope>
    <source>
        <strain evidence="3">cv. Nipponbare</strain>
    </source>
</reference>
<dbReference type="AlphaFoldDB" id="A0A0N7KIS8"/>
<gene>
    <name evidence="2" type="ordered locus">Os04g0298550</name>
    <name evidence="2" type="ORF">OSNPB_040298550</name>
</gene>
<sequence length="97" mass="10774">MSCTSAQRRRCPPVVRASPPQPQRRCPALLHNGGDVHLLCELHHHIASVNLLHGGDGGCVLHDLLHGESSARRRVEGKEPTNSHRRRKLLRSRESNG</sequence>
<evidence type="ECO:0000313" key="2">
    <source>
        <dbReference type="EMBL" id="BAS88457.1"/>
    </source>
</evidence>
<dbReference type="Proteomes" id="UP000059680">
    <property type="component" value="Chromosome 4"/>
</dbReference>
<dbReference type="InParanoid" id="A0A0N7KIS8"/>
<name>A0A0N7KIS8_ORYSJ</name>
<keyword evidence="3" id="KW-1185">Reference proteome</keyword>
<evidence type="ECO:0000313" key="3">
    <source>
        <dbReference type="Proteomes" id="UP000059680"/>
    </source>
</evidence>
<reference evidence="2 3" key="2">
    <citation type="journal article" date="2013" name="Plant Cell Physiol.">
        <title>Rice Annotation Project Database (RAP-DB): an integrative and interactive database for rice genomics.</title>
        <authorList>
            <person name="Sakai H."/>
            <person name="Lee S.S."/>
            <person name="Tanaka T."/>
            <person name="Numa H."/>
            <person name="Kim J."/>
            <person name="Kawahara Y."/>
            <person name="Wakimoto H."/>
            <person name="Yang C.C."/>
            <person name="Iwamoto M."/>
            <person name="Abe T."/>
            <person name="Yamada Y."/>
            <person name="Muto A."/>
            <person name="Inokuchi H."/>
            <person name="Ikemura T."/>
            <person name="Matsumoto T."/>
            <person name="Sasaki T."/>
            <person name="Itoh T."/>
        </authorList>
    </citation>
    <scope>NUCLEOTIDE SEQUENCE [LARGE SCALE GENOMIC DNA]</scope>
    <source>
        <strain evidence="3">cv. Nipponbare</strain>
    </source>
</reference>
<feature type="region of interest" description="Disordered" evidence="1">
    <location>
        <begin position="71"/>
        <end position="97"/>
    </location>
</feature>
<reference evidence="3" key="1">
    <citation type="journal article" date="2005" name="Nature">
        <title>The map-based sequence of the rice genome.</title>
        <authorList>
            <consortium name="International rice genome sequencing project (IRGSP)"/>
            <person name="Matsumoto T."/>
            <person name="Wu J."/>
            <person name="Kanamori H."/>
            <person name="Katayose Y."/>
            <person name="Fujisawa M."/>
            <person name="Namiki N."/>
            <person name="Mizuno H."/>
            <person name="Yamamoto K."/>
            <person name="Antonio B.A."/>
            <person name="Baba T."/>
            <person name="Sakata K."/>
            <person name="Nagamura Y."/>
            <person name="Aoki H."/>
            <person name="Arikawa K."/>
            <person name="Arita K."/>
            <person name="Bito T."/>
            <person name="Chiden Y."/>
            <person name="Fujitsuka N."/>
            <person name="Fukunaka R."/>
            <person name="Hamada M."/>
            <person name="Harada C."/>
            <person name="Hayashi A."/>
            <person name="Hijishita S."/>
            <person name="Honda M."/>
            <person name="Hosokawa S."/>
            <person name="Ichikawa Y."/>
            <person name="Idonuma A."/>
            <person name="Iijima M."/>
            <person name="Ikeda M."/>
            <person name="Ikeno M."/>
            <person name="Ito K."/>
            <person name="Ito S."/>
            <person name="Ito T."/>
            <person name="Ito Y."/>
            <person name="Ito Y."/>
            <person name="Iwabuchi A."/>
            <person name="Kamiya K."/>
            <person name="Karasawa W."/>
            <person name="Kurita K."/>
            <person name="Katagiri S."/>
            <person name="Kikuta A."/>
            <person name="Kobayashi H."/>
            <person name="Kobayashi N."/>
            <person name="Machita K."/>
            <person name="Maehara T."/>
            <person name="Masukawa M."/>
            <person name="Mizubayashi T."/>
            <person name="Mukai Y."/>
            <person name="Nagasaki H."/>
            <person name="Nagata Y."/>
            <person name="Naito S."/>
            <person name="Nakashima M."/>
            <person name="Nakama Y."/>
            <person name="Nakamichi Y."/>
            <person name="Nakamura M."/>
            <person name="Meguro A."/>
            <person name="Negishi M."/>
            <person name="Ohta I."/>
            <person name="Ohta T."/>
            <person name="Okamoto M."/>
            <person name="Ono N."/>
            <person name="Saji S."/>
            <person name="Sakaguchi M."/>
            <person name="Sakai K."/>
            <person name="Shibata M."/>
            <person name="Shimokawa T."/>
            <person name="Song J."/>
            <person name="Takazaki Y."/>
            <person name="Terasawa K."/>
            <person name="Tsugane M."/>
            <person name="Tsuji K."/>
            <person name="Ueda S."/>
            <person name="Waki K."/>
            <person name="Yamagata H."/>
            <person name="Yamamoto M."/>
            <person name="Yamamoto S."/>
            <person name="Yamane H."/>
            <person name="Yoshiki S."/>
            <person name="Yoshihara R."/>
            <person name="Yukawa K."/>
            <person name="Zhong H."/>
            <person name="Yano M."/>
            <person name="Yuan Q."/>
            <person name="Ouyang S."/>
            <person name="Liu J."/>
            <person name="Jones K.M."/>
            <person name="Gansberger K."/>
            <person name="Moffat K."/>
            <person name="Hill J."/>
            <person name="Bera J."/>
            <person name="Fadrosh D."/>
            <person name="Jin S."/>
            <person name="Johri S."/>
            <person name="Kim M."/>
            <person name="Overton L."/>
            <person name="Reardon M."/>
            <person name="Tsitrin T."/>
            <person name="Vuong H."/>
            <person name="Weaver B."/>
            <person name="Ciecko A."/>
            <person name="Tallon L."/>
            <person name="Jackson J."/>
            <person name="Pai G."/>
            <person name="Aken S.V."/>
            <person name="Utterback T."/>
            <person name="Reidmuller S."/>
            <person name="Feldblyum T."/>
            <person name="Hsiao J."/>
            <person name="Zismann V."/>
            <person name="Iobst S."/>
            <person name="de Vazeille A.R."/>
            <person name="Buell C.R."/>
            <person name="Ying K."/>
            <person name="Li Y."/>
            <person name="Lu T."/>
            <person name="Huang Y."/>
            <person name="Zhao Q."/>
            <person name="Feng Q."/>
            <person name="Zhang L."/>
            <person name="Zhu J."/>
            <person name="Weng Q."/>
            <person name="Mu J."/>
            <person name="Lu Y."/>
            <person name="Fan D."/>
            <person name="Liu Y."/>
            <person name="Guan J."/>
            <person name="Zhang Y."/>
            <person name="Yu S."/>
            <person name="Liu X."/>
            <person name="Zhang Y."/>
            <person name="Hong G."/>
            <person name="Han B."/>
            <person name="Choisne N."/>
            <person name="Demange N."/>
            <person name="Orjeda G."/>
            <person name="Samain S."/>
            <person name="Cattolico L."/>
            <person name="Pelletier E."/>
            <person name="Couloux A."/>
            <person name="Segurens B."/>
            <person name="Wincker P."/>
            <person name="D'Hont A."/>
            <person name="Scarpelli C."/>
            <person name="Weissenbach J."/>
            <person name="Salanoubat M."/>
            <person name="Quetier F."/>
            <person name="Yu Y."/>
            <person name="Kim H.R."/>
            <person name="Rambo T."/>
            <person name="Currie J."/>
            <person name="Collura K."/>
            <person name="Luo M."/>
            <person name="Yang T."/>
            <person name="Ammiraju J.S.S."/>
            <person name="Engler F."/>
            <person name="Soderlund C."/>
            <person name="Wing R.A."/>
            <person name="Palmer L.E."/>
            <person name="de la Bastide M."/>
            <person name="Spiegel L."/>
            <person name="Nascimento L."/>
            <person name="Zutavern T."/>
            <person name="O'Shaughnessy A."/>
            <person name="Dike S."/>
            <person name="Dedhia N."/>
            <person name="Preston R."/>
            <person name="Balija V."/>
            <person name="McCombie W.R."/>
            <person name="Chow T."/>
            <person name="Chen H."/>
            <person name="Chung M."/>
            <person name="Chen C."/>
            <person name="Shaw J."/>
            <person name="Wu H."/>
            <person name="Hsiao K."/>
            <person name="Chao Y."/>
            <person name="Chu M."/>
            <person name="Cheng C."/>
            <person name="Hour A."/>
            <person name="Lee P."/>
            <person name="Lin S."/>
            <person name="Lin Y."/>
            <person name="Liou J."/>
            <person name="Liu S."/>
            <person name="Hsing Y."/>
            <person name="Raghuvanshi S."/>
            <person name="Mohanty A."/>
            <person name="Bharti A.K."/>
            <person name="Gaur A."/>
            <person name="Gupta V."/>
            <person name="Kumar D."/>
            <person name="Ravi V."/>
            <person name="Vij S."/>
            <person name="Kapur A."/>
            <person name="Khurana P."/>
            <person name="Khurana P."/>
            <person name="Khurana J.P."/>
            <person name="Tyagi A.K."/>
            <person name="Gaikwad K."/>
            <person name="Singh A."/>
            <person name="Dalal V."/>
            <person name="Srivastava S."/>
            <person name="Dixit A."/>
            <person name="Pal A.K."/>
            <person name="Ghazi I.A."/>
            <person name="Yadav M."/>
            <person name="Pandit A."/>
            <person name="Bhargava A."/>
            <person name="Sureshbabu K."/>
            <person name="Batra K."/>
            <person name="Sharma T.R."/>
            <person name="Mohapatra T."/>
            <person name="Singh N.K."/>
            <person name="Messing J."/>
            <person name="Nelson A.B."/>
            <person name="Fuks G."/>
            <person name="Kavchok S."/>
            <person name="Keizer G."/>
            <person name="Linton E."/>
            <person name="Llaca V."/>
            <person name="Song R."/>
            <person name="Tanyolac B."/>
            <person name="Young S."/>
            <person name="Ho-Il K."/>
            <person name="Hahn J.H."/>
            <person name="Sangsakoo G."/>
            <person name="Vanavichit A."/>
            <person name="de Mattos Luiz.A.T."/>
            <person name="Zimmer P.D."/>
            <person name="Malone G."/>
            <person name="Dellagostin O."/>
            <person name="de Oliveira A.C."/>
            <person name="Bevan M."/>
            <person name="Bancroft I."/>
            <person name="Minx P."/>
            <person name="Cordum H."/>
            <person name="Wilson R."/>
            <person name="Cheng Z."/>
            <person name="Jin W."/>
            <person name="Jiang J."/>
            <person name="Leong S.A."/>
            <person name="Iwama H."/>
            <person name="Gojobori T."/>
            <person name="Itoh T."/>
            <person name="Niimura Y."/>
            <person name="Fujii Y."/>
            <person name="Habara T."/>
            <person name="Sakai H."/>
            <person name="Sato Y."/>
            <person name="Wilson G."/>
            <person name="Kumar K."/>
            <person name="McCouch S."/>
            <person name="Juretic N."/>
            <person name="Hoen D."/>
            <person name="Wright S."/>
            <person name="Bruskiewich R."/>
            <person name="Bureau T."/>
            <person name="Miyao A."/>
            <person name="Hirochika H."/>
            <person name="Nishikawa T."/>
            <person name="Kadowaki K."/>
            <person name="Sugiura M."/>
            <person name="Burr B."/>
            <person name="Sasaki T."/>
        </authorList>
    </citation>
    <scope>NUCLEOTIDE SEQUENCE [LARGE SCALE GENOMIC DNA]</scope>
    <source>
        <strain evidence="3">cv. Nipponbare</strain>
    </source>
</reference>
<feature type="region of interest" description="Disordered" evidence="1">
    <location>
        <begin position="1"/>
        <end position="23"/>
    </location>
</feature>
<organism evidence="2 3">
    <name type="scientific">Oryza sativa subsp. japonica</name>
    <name type="common">Rice</name>
    <dbReference type="NCBI Taxonomy" id="39947"/>
    <lineage>
        <taxon>Eukaryota</taxon>
        <taxon>Viridiplantae</taxon>
        <taxon>Streptophyta</taxon>
        <taxon>Embryophyta</taxon>
        <taxon>Tracheophyta</taxon>
        <taxon>Spermatophyta</taxon>
        <taxon>Magnoliopsida</taxon>
        <taxon>Liliopsida</taxon>
        <taxon>Poales</taxon>
        <taxon>Poaceae</taxon>
        <taxon>BOP clade</taxon>
        <taxon>Oryzoideae</taxon>
        <taxon>Oryzeae</taxon>
        <taxon>Oryzinae</taxon>
        <taxon>Oryza</taxon>
        <taxon>Oryza sativa</taxon>
    </lineage>
</organism>